<feature type="compositionally biased region" description="Basic and acidic residues" evidence="3">
    <location>
        <begin position="70"/>
        <end position="98"/>
    </location>
</feature>
<organism evidence="4 5">
    <name type="scientific">Fusibacter ferrireducens</name>
    <dbReference type="NCBI Taxonomy" id="2785058"/>
    <lineage>
        <taxon>Bacteria</taxon>
        <taxon>Bacillati</taxon>
        <taxon>Bacillota</taxon>
        <taxon>Clostridia</taxon>
        <taxon>Eubacteriales</taxon>
        <taxon>Eubacteriales Family XII. Incertae Sedis</taxon>
        <taxon>Fusibacter</taxon>
    </lineage>
</organism>
<proteinExistence type="predicted"/>
<dbReference type="InterPro" id="IPR002822">
    <property type="entry name" value="Ni_insertion"/>
</dbReference>
<dbReference type="PANTHER" id="PTHR36566">
    <property type="entry name" value="NICKEL INSERTION PROTEIN-RELATED"/>
    <property type="match status" value="1"/>
</dbReference>
<gene>
    <name evidence="4" type="ORF">ISU02_12600</name>
</gene>
<keyword evidence="2" id="KW-0456">Lyase</keyword>
<protein>
    <submittedName>
        <fullName evidence="4">LarC family nickel insertion protein</fullName>
    </submittedName>
</protein>
<evidence type="ECO:0000256" key="1">
    <source>
        <dbReference type="ARBA" id="ARBA00022596"/>
    </source>
</evidence>
<sequence length="294" mass="32997">MKVLYFDCFSGISGDMAIGALIELGIDVEALKKELQKTNVTGYELLAEEKLQKGISGTDVTVLLESEQMPHDHHDHDHHHEHDHDHSHEHDHSHDHDHHHGHSHDHHDHDHDHNHHHHHDSRNLRDIETIIEKGEFSDKVKVLSKKIFREIAAAEAKVHGKDIYSVHFHEVGAVDSIVDIIGTAICLDMLGIDKVYASPLHEGRGFIECQHGFMPVPVPAVMEMLTDTNIPLIQEDINTELITPTGMAIIKSISSGFGNMPTMHTQKVGYGLGKRETGRLNALRVVLGEMPDEN</sequence>
<feature type="region of interest" description="Disordered" evidence="3">
    <location>
        <begin position="70"/>
        <end position="122"/>
    </location>
</feature>
<name>A0ABR9ZU42_9FIRM</name>
<dbReference type="Proteomes" id="UP000614200">
    <property type="component" value="Unassembled WGS sequence"/>
</dbReference>
<dbReference type="EMBL" id="JADKNH010000007">
    <property type="protein sequence ID" value="MBF4693953.1"/>
    <property type="molecule type" value="Genomic_DNA"/>
</dbReference>
<evidence type="ECO:0000256" key="2">
    <source>
        <dbReference type="ARBA" id="ARBA00023239"/>
    </source>
</evidence>
<evidence type="ECO:0000313" key="5">
    <source>
        <dbReference type="Proteomes" id="UP000614200"/>
    </source>
</evidence>
<keyword evidence="5" id="KW-1185">Reference proteome</keyword>
<accession>A0ABR9ZU42</accession>
<evidence type="ECO:0000256" key="3">
    <source>
        <dbReference type="SAM" id="MobiDB-lite"/>
    </source>
</evidence>
<dbReference type="Pfam" id="PF01969">
    <property type="entry name" value="Ni_insertion"/>
    <property type="match status" value="1"/>
</dbReference>
<keyword evidence="1" id="KW-0533">Nickel</keyword>
<comment type="caution">
    <text evidence="4">The sequence shown here is derived from an EMBL/GenBank/DDBJ whole genome shotgun (WGS) entry which is preliminary data.</text>
</comment>
<reference evidence="4 5" key="1">
    <citation type="submission" date="2020-11" db="EMBL/GenBank/DDBJ databases">
        <title>Fusibacter basophilias sp. nov.</title>
        <authorList>
            <person name="Qiu D."/>
        </authorList>
    </citation>
    <scope>NUCLEOTIDE SEQUENCE [LARGE SCALE GENOMIC DNA]</scope>
    <source>
        <strain evidence="4 5">Q10-2</strain>
    </source>
</reference>
<evidence type="ECO:0000313" key="4">
    <source>
        <dbReference type="EMBL" id="MBF4693953.1"/>
    </source>
</evidence>
<dbReference type="PANTHER" id="PTHR36566:SF1">
    <property type="entry name" value="PYRIDINIUM-3,5-BISTHIOCARBOXYLIC ACID MONONUCLEOTIDE NICKEL INSERTION PROTEIN"/>
    <property type="match status" value="1"/>
</dbReference>